<feature type="region of interest" description="Disordered" evidence="1">
    <location>
        <begin position="247"/>
        <end position="277"/>
    </location>
</feature>
<reference evidence="3 5" key="2">
    <citation type="submission" date="2014-03" db="EMBL/GenBank/DDBJ databases">
        <title>Genomics of Bifidobacteria.</title>
        <authorList>
            <person name="Ventura M."/>
            <person name="Milani C."/>
            <person name="Lugli G.A."/>
        </authorList>
    </citation>
    <scope>NUCLEOTIDE SEQUENCE [LARGE SCALE GENOMIC DNA]</scope>
    <source>
        <strain evidence="3 5">LMG 11596</strain>
    </source>
</reference>
<proteinExistence type="predicted"/>
<feature type="compositionally biased region" description="Acidic residues" evidence="1">
    <location>
        <begin position="85"/>
        <end position="98"/>
    </location>
</feature>
<comment type="caution">
    <text evidence="2">The sequence shown here is derived from an EMBL/GenBank/DDBJ whole genome shotgun (WGS) entry which is preliminary data.</text>
</comment>
<organism evidence="2 4">
    <name type="scientific">Bifidobacterium gallicum DSM 20093 = LMG 11596</name>
    <dbReference type="NCBI Taxonomy" id="561180"/>
    <lineage>
        <taxon>Bacteria</taxon>
        <taxon>Bacillati</taxon>
        <taxon>Actinomycetota</taxon>
        <taxon>Actinomycetes</taxon>
        <taxon>Bifidobacteriales</taxon>
        <taxon>Bifidobacteriaceae</taxon>
        <taxon>Bifidobacterium</taxon>
    </lineage>
</organism>
<feature type="compositionally biased region" description="Basic and acidic residues" evidence="1">
    <location>
        <begin position="31"/>
        <end position="59"/>
    </location>
</feature>
<dbReference type="STRING" id="561180.BIFGAL_03281"/>
<dbReference type="EMBL" id="ABXB03000002">
    <property type="protein sequence ID" value="EFA23164.1"/>
    <property type="molecule type" value="Genomic_DNA"/>
</dbReference>
<dbReference type="eggNOG" id="ENOG5030P9F">
    <property type="taxonomic scope" value="Bacteria"/>
</dbReference>
<evidence type="ECO:0000313" key="4">
    <source>
        <dbReference type="Proteomes" id="UP000003656"/>
    </source>
</evidence>
<dbReference type="Proteomes" id="UP000003656">
    <property type="component" value="Unassembled WGS sequence"/>
</dbReference>
<gene>
    <name evidence="3" type="ORF">BGLCM_1128</name>
    <name evidence="2" type="ORF">BIFGAL_03281</name>
</gene>
<keyword evidence="5" id="KW-1185">Reference proteome</keyword>
<feature type="region of interest" description="Disordered" evidence="1">
    <location>
        <begin position="1"/>
        <end position="102"/>
    </location>
</feature>
<evidence type="ECO:0000313" key="3">
    <source>
        <dbReference type="EMBL" id="KFI58833.1"/>
    </source>
</evidence>
<dbReference type="EMBL" id="JGYW01000005">
    <property type="protein sequence ID" value="KFI58833.1"/>
    <property type="molecule type" value="Genomic_DNA"/>
</dbReference>
<dbReference type="AlphaFoldDB" id="D1NTW0"/>
<accession>D1NTW0</accession>
<reference evidence="2 4" key="1">
    <citation type="submission" date="2009-11" db="EMBL/GenBank/DDBJ databases">
        <authorList>
            <person name="Weinstock G."/>
            <person name="Sodergren E."/>
            <person name="Clifton S."/>
            <person name="Fulton L."/>
            <person name="Fulton B."/>
            <person name="Courtney L."/>
            <person name="Fronick C."/>
            <person name="Harrison M."/>
            <person name="Strong C."/>
            <person name="Farmer C."/>
            <person name="Delahaunty K."/>
            <person name="Markovic C."/>
            <person name="Hall O."/>
            <person name="Minx P."/>
            <person name="Tomlinson C."/>
            <person name="Mitreva M."/>
            <person name="Nelson J."/>
            <person name="Hou S."/>
            <person name="Wollam A."/>
            <person name="Pepin K.H."/>
            <person name="Johnson M."/>
            <person name="Bhonagiri V."/>
            <person name="Nash W.E."/>
            <person name="Warren W."/>
            <person name="Chinwalla A."/>
            <person name="Mardis E.R."/>
            <person name="Wilson R.K."/>
        </authorList>
    </citation>
    <scope>NUCLEOTIDE SEQUENCE [LARGE SCALE GENOMIC DNA]</scope>
    <source>
        <strain evidence="2 4">DSM 20093</strain>
    </source>
</reference>
<feature type="compositionally biased region" description="Polar residues" evidence="1">
    <location>
        <begin position="1"/>
        <end position="12"/>
    </location>
</feature>
<protein>
    <submittedName>
        <fullName evidence="3">Phosphoribosylglycinamide synthetase</fullName>
    </submittedName>
</protein>
<evidence type="ECO:0000313" key="2">
    <source>
        <dbReference type="EMBL" id="EFA23164.1"/>
    </source>
</evidence>
<evidence type="ECO:0000256" key="1">
    <source>
        <dbReference type="SAM" id="MobiDB-lite"/>
    </source>
</evidence>
<evidence type="ECO:0000313" key="5">
    <source>
        <dbReference type="Proteomes" id="UP000029074"/>
    </source>
</evidence>
<name>D1NTW0_9BIFI</name>
<dbReference type="Proteomes" id="UP000029074">
    <property type="component" value="Unassembled WGS sequence"/>
</dbReference>
<sequence>MSTMMMSTTVNPSDAAKDMTDGEPPSMQVARQHEESANGYAVDEHADVTNEDSECRDVDTGATAADADTNADGDDADMATSSMENDGDDSADDIDAESCDPSTCDNPWHWDLTNPMIGLKIASERLSIVRYVFLVSIEDGIASAAQRASLEYSDAVLIGWPEMDSAQVVSPTALQCSTMRELMRQLEHYIAKFSADEARGDIDGMTNMLIAITHRVAEIRRIYEPSFPLPTFAEIRRVVQDEWNEDMGKIDPDATGDPEDTAVQGTLDMGADPDAGPSLAEALAEEIRHEDGLSA</sequence>